<keyword evidence="2" id="KW-1185">Reference proteome</keyword>
<protein>
    <submittedName>
        <fullName evidence="1">Uncharacterized protein</fullName>
    </submittedName>
</protein>
<accession>A0ABS4DUT3</accession>
<comment type="caution">
    <text evidence="1">The sequence shown here is derived from an EMBL/GenBank/DDBJ whole genome shotgun (WGS) entry which is preliminary data.</text>
</comment>
<proteinExistence type="predicted"/>
<evidence type="ECO:0000313" key="1">
    <source>
        <dbReference type="EMBL" id="MBP1849444.1"/>
    </source>
</evidence>
<organism evidence="1 2">
    <name type="scientific">Rhizobium halophytocola</name>
    <dbReference type="NCBI Taxonomy" id="735519"/>
    <lineage>
        <taxon>Bacteria</taxon>
        <taxon>Pseudomonadati</taxon>
        <taxon>Pseudomonadota</taxon>
        <taxon>Alphaproteobacteria</taxon>
        <taxon>Hyphomicrobiales</taxon>
        <taxon>Rhizobiaceae</taxon>
        <taxon>Rhizobium/Agrobacterium group</taxon>
        <taxon>Rhizobium</taxon>
    </lineage>
</organism>
<dbReference type="Proteomes" id="UP000759443">
    <property type="component" value="Unassembled WGS sequence"/>
</dbReference>
<evidence type="ECO:0000313" key="2">
    <source>
        <dbReference type="Proteomes" id="UP000759443"/>
    </source>
</evidence>
<reference evidence="1 2" key="1">
    <citation type="submission" date="2021-03" db="EMBL/GenBank/DDBJ databases">
        <title>Genomic Encyclopedia of Type Strains, Phase IV (KMG-IV): sequencing the most valuable type-strain genomes for metagenomic binning, comparative biology and taxonomic classification.</title>
        <authorList>
            <person name="Goeker M."/>
        </authorList>
    </citation>
    <scope>NUCLEOTIDE SEQUENCE [LARGE SCALE GENOMIC DNA]</scope>
    <source>
        <strain evidence="1 2">DSM 21600</strain>
    </source>
</reference>
<dbReference type="EMBL" id="JAGGJU010000002">
    <property type="protein sequence ID" value="MBP1849444.1"/>
    <property type="molecule type" value="Genomic_DNA"/>
</dbReference>
<gene>
    <name evidence="1" type="ORF">J2Z17_000865</name>
</gene>
<name>A0ABS4DUT3_9HYPH</name>
<sequence>MMSAFLHFIFKVQSHFWVYMRLSINLYLINL</sequence>